<evidence type="ECO:0000313" key="1">
    <source>
        <dbReference type="EMBL" id="KAI0044574.1"/>
    </source>
</evidence>
<protein>
    <submittedName>
        <fullName evidence="1">Uncharacterized protein</fullName>
    </submittedName>
</protein>
<keyword evidence="2" id="KW-1185">Reference proteome</keyword>
<name>A0ACB8RK02_9AGAM</name>
<sequence length="366" mass="40254">MSTIGLAPSIKIHSPSTTDDVTRSTHSDDISRSPTSFGDTPIVQRPLSFQAFHREELSNSSITTPIFSPNPALKDDDVSSMRTLEDVRDQVAEKLAVRAIRKLKVVDNTRVAVTLTLAKKEDAEFLRMVAIHLRRILAEKDHLMAVATTGVGDTSLVVCGSSPAQVHRASLLVASKFIGRIQGLYDEGTLWIARVHGVDWTPYDEAALWDVMQKSARNLIDPSQPPPGSCSIAEILAAARTRLQRLTARQAFEELQDTSLIMPVLLVDIRPQAQRLQHGSIPGSLIIERNVLEWRFDPRSLDGRLDIATRYDLRIIVICQEGYTSSLAAASLQDLGLLNATDIIGGFKAWKEEGLPFELESSDGAV</sequence>
<accession>A0ACB8RK02</accession>
<dbReference type="Proteomes" id="UP000814033">
    <property type="component" value="Unassembled WGS sequence"/>
</dbReference>
<dbReference type="EMBL" id="MU275978">
    <property type="protein sequence ID" value="KAI0044574.1"/>
    <property type="molecule type" value="Genomic_DNA"/>
</dbReference>
<comment type="caution">
    <text evidence="1">The sequence shown here is derived from an EMBL/GenBank/DDBJ whole genome shotgun (WGS) entry which is preliminary data.</text>
</comment>
<reference evidence="1" key="2">
    <citation type="journal article" date="2022" name="New Phytol.">
        <title>Evolutionary transition to the ectomycorrhizal habit in the genomes of a hyperdiverse lineage of mushroom-forming fungi.</title>
        <authorList>
            <person name="Looney B."/>
            <person name="Miyauchi S."/>
            <person name="Morin E."/>
            <person name="Drula E."/>
            <person name="Courty P.E."/>
            <person name="Kohler A."/>
            <person name="Kuo A."/>
            <person name="LaButti K."/>
            <person name="Pangilinan J."/>
            <person name="Lipzen A."/>
            <person name="Riley R."/>
            <person name="Andreopoulos W."/>
            <person name="He G."/>
            <person name="Johnson J."/>
            <person name="Nolan M."/>
            <person name="Tritt A."/>
            <person name="Barry K.W."/>
            <person name="Grigoriev I.V."/>
            <person name="Nagy L.G."/>
            <person name="Hibbett D."/>
            <person name="Henrissat B."/>
            <person name="Matheny P.B."/>
            <person name="Labbe J."/>
            <person name="Martin F.M."/>
        </authorList>
    </citation>
    <scope>NUCLEOTIDE SEQUENCE</scope>
    <source>
        <strain evidence="1">FP105234-sp</strain>
    </source>
</reference>
<reference evidence="1" key="1">
    <citation type="submission" date="2021-02" db="EMBL/GenBank/DDBJ databases">
        <authorList>
            <consortium name="DOE Joint Genome Institute"/>
            <person name="Ahrendt S."/>
            <person name="Looney B.P."/>
            <person name="Miyauchi S."/>
            <person name="Morin E."/>
            <person name="Drula E."/>
            <person name="Courty P.E."/>
            <person name="Chicoki N."/>
            <person name="Fauchery L."/>
            <person name="Kohler A."/>
            <person name="Kuo A."/>
            <person name="Labutti K."/>
            <person name="Pangilinan J."/>
            <person name="Lipzen A."/>
            <person name="Riley R."/>
            <person name="Andreopoulos W."/>
            <person name="He G."/>
            <person name="Johnson J."/>
            <person name="Barry K.W."/>
            <person name="Grigoriev I.V."/>
            <person name="Nagy L."/>
            <person name="Hibbett D."/>
            <person name="Henrissat B."/>
            <person name="Matheny P.B."/>
            <person name="Labbe J."/>
            <person name="Martin F."/>
        </authorList>
    </citation>
    <scope>NUCLEOTIDE SEQUENCE</scope>
    <source>
        <strain evidence="1">FP105234-sp</strain>
    </source>
</reference>
<organism evidence="1 2">
    <name type="scientific">Auriscalpium vulgare</name>
    <dbReference type="NCBI Taxonomy" id="40419"/>
    <lineage>
        <taxon>Eukaryota</taxon>
        <taxon>Fungi</taxon>
        <taxon>Dikarya</taxon>
        <taxon>Basidiomycota</taxon>
        <taxon>Agaricomycotina</taxon>
        <taxon>Agaricomycetes</taxon>
        <taxon>Russulales</taxon>
        <taxon>Auriscalpiaceae</taxon>
        <taxon>Auriscalpium</taxon>
    </lineage>
</organism>
<proteinExistence type="predicted"/>
<gene>
    <name evidence="1" type="ORF">FA95DRAFT_1562106</name>
</gene>
<evidence type="ECO:0000313" key="2">
    <source>
        <dbReference type="Proteomes" id="UP000814033"/>
    </source>
</evidence>